<proteinExistence type="predicted"/>
<dbReference type="SUPFAM" id="SSF51182">
    <property type="entry name" value="RmlC-like cupins"/>
    <property type="match status" value="1"/>
</dbReference>
<dbReference type="InterPro" id="IPR011051">
    <property type="entry name" value="RmlC_Cupin_sf"/>
</dbReference>
<dbReference type="Gene3D" id="2.60.120.10">
    <property type="entry name" value="Jelly Rolls"/>
    <property type="match status" value="1"/>
</dbReference>
<feature type="domain" description="Cupin type-2" evidence="1">
    <location>
        <begin position="20"/>
        <end position="90"/>
    </location>
</feature>
<protein>
    <recommendedName>
        <fullName evidence="1">Cupin type-2 domain-containing protein</fullName>
    </recommendedName>
</protein>
<evidence type="ECO:0000313" key="2">
    <source>
        <dbReference type="EMBL" id="SVC19378.1"/>
    </source>
</evidence>
<reference evidence="2" key="1">
    <citation type="submission" date="2018-05" db="EMBL/GenBank/DDBJ databases">
        <authorList>
            <person name="Lanie J.A."/>
            <person name="Ng W.-L."/>
            <person name="Kazmierczak K.M."/>
            <person name="Andrzejewski T.M."/>
            <person name="Davidsen T.M."/>
            <person name="Wayne K.J."/>
            <person name="Tettelin H."/>
            <person name="Glass J.I."/>
            <person name="Rusch D."/>
            <person name="Podicherti R."/>
            <person name="Tsui H.-C.T."/>
            <person name="Winkler M.E."/>
        </authorList>
    </citation>
    <scope>NUCLEOTIDE SEQUENCE</scope>
</reference>
<dbReference type="EMBL" id="UINC01078368">
    <property type="protein sequence ID" value="SVC19378.1"/>
    <property type="molecule type" value="Genomic_DNA"/>
</dbReference>
<sequence>MNDATPTELIDNERVKVTEWKFKPGQSTGWHRHGMDYVVIPVTTGKLLMKDADGEGTADLVTGRPYFREEGVEHDVINPSSTDDVIFIEVEVK</sequence>
<evidence type="ECO:0000259" key="1">
    <source>
        <dbReference type="Pfam" id="PF07883"/>
    </source>
</evidence>
<name>A0A382K546_9ZZZZ</name>
<gene>
    <name evidence="2" type="ORF">METZ01_LOCUS272232</name>
</gene>
<dbReference type="InterPro" id="IPR014710">
    <property type="entry name" value="RmlC-like_jellyroll"/>
</dbReference>
<organism evidence="2">
    <name type="scientific">marine metagenome</name>
    <dbReference type="NCBI Taxonomy" id="408172"/>
    <lineage>
        <taxon>unclassified sequences</taxon>
        <taxon>metagenomes</taxon>
        <taxon>ecological metagenomes</taxon>
    </lineage>
</organism>
<dbReference type="Pfam" id="PF07883">
    <property type="entry name" value="Cupin_2"/>
    <property type="match status" value="1"/>
</dbReference>
<dbReference type="CDD" id="cd06982">
    <property type="entry name" value="cupin_BauB-like"/>
    <property type="match status" value="1"/>
</dbReference>
<accession>A0A382K546</accession>
<dbReference type="AlphaFoldDB" id="A0A382K546"/>
<dbReference type="InterPro" id="IPR013096">
    <property type="entry name" value="Cupin_2"/>
</dbReference>